<dbReference type="GeneID" id="105261751"/>
<dbReference type="RefSeq" id="XP_058988190.1">
    <property type="nucleotide sequence ID" value="XM_059132207.1"/>
</dbReference>
<dbReference type="RefSeq" id="XP_019892067.1">
    <property type="nucleotide sequence ID" value="XM_020036508.1"/>
</dbReference>
<evidence type="ECO:0000313" key="3">
    <source>
        <dbReference type="Proteomes" id="UP001652621"/>
    </source>
</evidence>
<gene>
    <name evidence="4" type="primary">LOC105261751</name>
    <name evidence="5" type="synonym">LOC131802483</name>
    <name evidence="6" type="synonym">LOC131807134</name>
    <name evidence="7" type="synonym">LOC131807178</name>
</gene>
<dbReference type="AlphaFoldDB" id="A0A9J7DFA6"/>
<dbReference type="VEuPathDB" id="VectorBase:MDOMA2_019777"/>
<dbReference type="NCBIfam" id="NF033547">
    <property type="entry name" value="transpos_IS1595"/>
    <property type="match status" value="1"/>
</dbReference>
<reference evidence="4" key="1">
    <citation type="submission" date="2025-04" db="UniProtKB">
        <authorList>
            <consortium name="RefSeq"/>
        </authorList>
    </citation>
    <scope>IDENTIFICATION</scope>
    <source>
        <strain evidence="4 5">Aabys</strain>
        <tissue evidence="5 6">Whole body</tissue>
    </source>
</reference>
<feature type="region of interest" description="Disordered" evidence="1">
    <location>
        <begin position="334"/>
        <end position="358"/>
    </location>
</feature>
<evidence type="ECO:0000313" key="4">
    <source>
        <dbReference type="RefSeq" id="XP_019892067.1"/>
    </source>
</evidence>
<proteinExistence type="predicted"/>
<evidence type="ECO:0000313" key="7">
    <source>
        <dbReference type="RefSeq" id="XP_058988190.1"/>
    </source>
</evidence>
<accession>A0A9J7DFA6</accession>
<dbReference type="VEuPathDB" id="VectorBase:MDOMA2_001784"/>
<dbReference type="PANTHER" id="PTHR47163">
    <property type="entry name" value="DDE_TNP_IS1595 DOMAIN-CONTAINING PROTEIN"/>
    <property type="match status" value="1"/>
</dbReference>
<feature type="compositionally biased region" description="Acidic residues" evidence="1">
    <location>
        <begin position="338"/>
        <end position="350"/>
    </location>
</feature>
<dbReference type="RefSeq" id="XP_058988132.1">
    <property type="nucleotide sequence ID" value="XM_059132149.1"/>
</dbReference>
<name>A0A9J7DFA6_MUSDO</name>
<evidence type="ECO:0000313" key="6">
    <source>
        <dbReference type="RefSeq" id="XP_058988132.1"/>
    </source>
</evidence>
<dbReference type="InterPro" id="IPR053164">
    <property type="entry name" value="IS1016-like_transposase"/>
</dbReference>
<keyword evidence="3" id="KW-1185">Reference proteome</keyword>
<evidence type="ECO:0000256" key="1">
    <source>
        <dbReference type="SAM" id="MobiDB-lite"/>
    </source>
</evidence>
<evidence type="ECO:0000259" key="2">
    <source>
        <dbReference type="SMART" id="SM01126"/>
    </source>
</evidence>
<dbReference type="InterPro" id="IPR024445">
    <property type="entry name" value="Tnp_ISXO2-like"/>
</dbReference>
<evidence type="ECO:0000313" key="5">
    <source>
        <dbReference type="RefSeq" id="XP_058978819.1"/>
    </source>
</evidence>
<dbReference type="Pfam" id="PF12762">
    <property type="entry name" value="DDE_Tnp_IS1595"/>
    <property type="match status" value="1"/>
</dbReference>
<dbReference type="Proteomes" id="UP001652621">
    <property type="component" value="Unplaced"/>
</dbReference>
<organism evidence="3 4">
    <name type="scientific">Musca domestica</name>
    <name type="common">House fly</name>
    <dbReference type="NCBI Taxonomy" id="7370"/>
    <lineage>
        <taxon>Eukaryota</taxon>
        <taxon>Metazoa</taxon>
        <taxon>Ecdysozoa</taxon>
        <taxon>Arthropoda</taxon>
        <taxon>Hexapoda</taxon>
        <taxon>Insecta</taxon>
        <taxon>Pterygota</taxon>
        <taxon>Neoptera</taxon>
        <taxon>Endopterygota</taxon>
        <taxon>Diptera</taxon>
        <taxon>Brachycera</taxon>
        <taxon>Muscomorpha</taxon>
        <taxon>Muscoidea</taxon>
        <taxon>Muscidae</taxon>
        <taxon>Musca</taxon>
    </lineage>
</organism>
<dbReference type="PANTHER" id="PTHR47163:SF2">
    <property type="entry name" value="SI:DKEY-17M8.2"/>
    <property type="match status" value="1"/>
</dbReference>
<protein>
    <submittedName>
        <fullName evidence="4">Uncharacterized protein LOC105261751</fullName>
    </submittedName>
    <submittedName>
        <fullName evidence="5">Uncharacterized protein LOC131802483</fullName>
    </submittedName>
    <submittedName>
        <fullName evidence="6">Uncharacterized protein LOC131807134</fullName>
    </submittedName>
    <submittedName>
        <fullName evidence="7">Uncharacterized protein LOC131807178</fullName>
    </submittedName>
</protein>
<dbReference type="RefSeq" id="XP_058978819.1">
    <property type="nucleotide sequence ID" value="XM_059122836.1"/>
</dbReference>
<sequence>MESVELLEIYKIFDYKRSGALSEGALHQLQKWGLIPDVGQLKCNRGHCMELGPYVDCCDGWIWRCQKKFRGRRTGSCNLKRSLRKGTFFDNSHLSICQIIVFSFMWVERGGPLKDIIRETKIDKRTAVDWNNFCREVVVFSSFQTQLQIGGPGIIVEIDESKIGKRKYHRGHPVEGQWVFGGVERETNKCFIVPVQDRSKETLLPLIKKYVRPGSVIISDFWKAYDTLDEEGYTHRKVNHSEHFVDPETGHHTNTIEGLWRHLKVSLSAYNRRKIFFNGYIQKFIFLRWCHANLKNPFEEFLRFAGQLYDPTNSKVEKQRQEFQMDSAEPYMVLEVSAPEESDSSEDEDAPPQKRRRT</sequence>
<dbReference type="OrthoDB" id="8061556at2759"/>
<dbReference type="VEuPathDB" id="VectorBase:MDOMA2_002846"/>
<feature type="domain" description="ISXO2-like transposase" evidence="2">
    <location>
        <begin position="148"/>
        <end position="289"/>
    </location>
</feature>
<dbReference type="SMART" id="SM01126">
    <property type="entry name" value="DDE_Tnp_IS1595"/>
    <property type="match status" value="1"/>
</dbReference>
<dbReference type="VEuPathDB" id="VectorBase:MDOMA2_016670"/>
<dbReference type="KEGG" id="mde:105261751"/>